<evidence type="ECO:0000313" key="3">
    <source>
        <dbReference type="Proteomes" id="UP000324965"/>
    </source>
</evidence>
<keyword evidence="3" id="KW-1185">Reference proteome</keyword>
<gene>
    <name evidence="2" type="ORF">FGF04_30405</name>
</gene>
<evidence type="ECO:0000256" key="1">
    <source>
        <dbReference type="SAM" id="MobiDB-lite"/>
    </source>
</evidence>
<evidence type="ECO:0000313" key="2">
    <source>
        <dbReference type="EMBL" id="KAA0929790.1"/>
    </source>
</evidence>
<organism evidence="2 3">
    <name type="scientific">Streptomyces apricus</name>
    <dbReference type="NCBI Taxonomy" id="1828112"/>
    <lineage>
        <taxon>Bacteria</taxon>
        <taxon>Bacillati</taxon>
        <taxon>Actinomycetota</taxon>
        <taxon>Actinomycetes</taxon>
        <taxon>Kitasatosporales</taxon>
        <taxon>Streptomycetaceae</taxon>
        <taxon>Streptomyces</taxon>
    </lineage>
</organism>
<sequence>MLRSVLVAVFSAVVAFGTLNGFSDAKDDVRADTSWPAAAGNAAVPPDTSWPAAPADPVAPVSPADFDTSWPAPPVDGSIGG</sequence>
<dbReference type="OrthoDB" id="4310801at2"/>
<feature type="compositionally biased region" description="Low complexity" evidence="1">
    <location>
        <begin position="51"/>
        <end position="65"/>
    </location>
</feature>
<accession>A0A5B0AIY1</accession>
<dbReference type="AlphaFoldDB" id="A0A5B0AIY1"/>
<reference evidence="2 3" key="1">
    <citation type="submission" date="2019-05" db="EMBL/GenBank/DDBJ databases">
        <authorList>
            <person name="Hariharan J."/>
            <person name="Choudoir M.J."/>
            <person name="Diebold P."/>
            <person name="Panke-Buisse K."/>
            <person name="Buckley D.H."/>
        </authorList>
    </citation>
    <scope>NUCLEOTIDE SEQUENCE [LARGE SCALE GENOMIC DNA]</scope>
    <source>
        <strain evidence="2 3">SUN51</strain>
    </source>
</reference>
<proteinExistence type="predicted"/>
<comment type="caution">
    <text evidence="2">The sequence shown here is derived from an EMBL/GenBank/DDBJ whole genome shotgun (WGS) entry which is preliminary data.</text>
</comment>
<dbReference type="Proteomes" id="UP000324965">
    <property type="component" value="Unassembled WGS sequence"/>
</dbReference>
<evidence type="ECO:0008006" key="4">
    <source>
        <dbReference type="Google" id="ProtNLM"/>
    </source>
</evidence>
<dbReference type="EMBL" id="VDFC01000050">
    <property type="protein sequence ID" value="KAA0929790.1"/>
    <property type="molecule type" value="Genomic_DNA"/>
</dbReference>
<protein>
    <recommendedName>
        <fullName evidence="4">Secreted protein</fullName>
    </recommendedName>
</protein>
<name>A0A5B0AIY1_9ACTN</name>
<feature type="region of interest" description="Disordered" evidence="1">
    <location>
        <begin position="38"/>
        <end position="81"/>
    </location>
</feature>